<reference evidence="2 3" key="1">
    <citation type="submission" date="2019-02" db="EMBL/GenBank/DDBJ databases">
        <title>Deep-cultivation of Planctomycetes and their phenomic and genomic characterization uncovers novel biology.</title>
        <authorList>
            <person name="Wiegand S."/>
            <person name="Jogler M."/>
            <person name="Boedeker C."/>
            <person name="Pinto D."/>
            <person name="Vollmers J."/>
            <person name="Rivas-Marin E."/>
            <person name="Kohn T."/>
            <person name="Peeters S.H."/>
            <person name="Heuer A."/>
            <person name="Rast P."/>
            <person name="Oberbeckmann S."/>
            <person name="Bunk B."/>
            <person name="Jeske O."/>
            <person name="Meyerdierks A."/>
            <person name="Storesund J.E."/>
            <person name="Kallscheuer N."/>
            <person name="Luecker S."/>
            <person name="Lage O.M."/>
            <person name="Pohl T."/>
            <person name="Merkel B.J."/>
            <person name="Hornburger P."/>
            <person name="Mueller R.-W."/>
            <person name="Bruemmer F."/>
            <person name="Labrenz M."/>
            <person name="Spormann A.M."/>
            <person name="Op den Camp H."/>
            <person name="Overmann J."/>
            <person name="Amann R."/>
            <person name="Jetten M.S.M."/>
            <person name="Mascher T."/>
            <person name="Medema M.H."/>
            <person name="Devos D.P."/>
            <person name="Kaster A.-K."/>
            <person name="Ovreas L."/>
            <person name="Rohde M."/>
            <person name="Galperin M.Y."/>
            <person name="Jogler C."/>
        </authorList>
    </citation>
    <scope>NUCLEOTIDE SEQUENCE [LARGE SCALE GENOMIC DNA]</scope>
    <source>
        <strain evidence="2 3">Pla85_3_4</strain>
    </source>
</reference>
<accession>A0A518DKH7</accession>
<evidence type="ECO:0000256" key="1">
    <source>
        <dbReference type="SAM" id="MobiDB-lite"/>
    </source>
</evidence>
<dbReference type="Proteomes" id="UP000317648">
    <property type="component" value="Chromosome"/>
</dbReference>
<dbReference type="RefSeq" id="WP_145048205.1">
    <property type="nucleotide sequence ID" value="NZ_CP036433.1"/>
</dbReference>
<dbReference type="EMBL" id="CP036433">
    <property type="protein sequence ID" value="QDU92337.1"/>
    <property type="molecule type" value="Genomic_DNA"/>
</dbReference>
<name>A0A518DKH7_9BACT</name>
<sequence length="84" mass="9008">MRQADLNRAVALATGESISTIKRLGFLLDGPLDDVDPDSDVLGPYVLDWDLAEAARRENEAAFQDDEPAGTPPLDRETAAPCPA</sequence>
<evidence type="ECO:0000313" key="2">
    <source>
        <dbReference type="EMBL" id="QDU92337.1"/>
    </source>
</evidence>
<dbReference type="AlphaFoldDB" id="A0A518DKH7"/>
<protein>
    <submittedName>
        <fullName evidence="2">Uncharacterized protein</fullName>
    </submittedName>
</protein>
<organism evidence="2 3">
    <name type="scientific">Lignipirellula cremea</name>
    <dbReference type="NCBI Taxonomy" id="2528010"/>
    <lineage>
        <taxon>Bacteria</taxon>
        <taxon>Pseudomonadati</taxon>
        <taxon>Planctomycetota</taxon>
        <taxon>Planctomycetia</taxon>
        <taxon>Pirellulales</taxon>
        <taxon>Pirellulaceae</taxon>
        <taxon>Lignipirellula</taxon>
    </lineage>
</organism>
<gene>
    <name evidence="2" type="ORF">Pla8534_00820</name>
</gene>
<keyword evidence="3" id="KW-1185">Reference proteome</keyword>
<evidence type="ECO:0000313" key="3">
    <source>
        <dbReference type="Proteomes" id="UP000317648"/>
    </source>
</evidence>
<proteinExistence type="predicted"/>
<dbReference type="KEGG" id="lcre:Pla8534_00820"/>
<feature type="region of interest" description="Disordered" evidence="1">
    <location>
        <begin position="59"/>
        <end position="84"/>
    </location>
</feature>